<name>A0ABN1P5E9_9ACTN</name>
<comment type="caution">
    <text evidence="4">The sequence shown here is derived from an EMBL/GenBank/DDBJ whole genome shotgun (WGS) entry which is preliminary data.</text>
</comment>
<dbReference type="Proteomes" id="UP001500418">
    <property type="component" value="Unassembled WGS sequence"/>
</dbReference>
<evidence type="ECO:0000256" key="2">
    <source>
        <dbReference type="SAM" id="MobiDB-lite"/>
    </source>
</evidence>
<proteinExistence type="inferred from homology"/>
<evidence type="ECO:0000259" key="3">
    <source>
        <dbReference type="Pfam" id="PF12704"/>
    </source>
</evidence>
<dbReference type="Pfam" id="PF12704">
    <property type="entry name" value="MacB_PCD"/>
    <property type="match status" value="1"/>
</dbReference>
<protein>
    <recommendedName>
        <fullName evidence="3">MacB-like periplasmic core domain-containing protein</fullName>
    </recommendedName>
</protein>
<dbReference type="EMBL" id="BAAAID010000008">
    <property type="protein sequence ID" value="GAA0923082.1"/>
    <property type="molecule type" value="Genomic_DNA"/>
</dbReference>
<accession>A0ABN1P5E9</accession>
<feature type="region of interest" description="Disordered" evidence="2">
    <location>
        <begin position="144"/>
        <end position="167"/>
    </location>
</feature>
<comment type="similarity">
    <text evidence="1">Belongs to the ABC-4 integral membrane protein family.</text>
</comment>
<reference evidence="4 5" key="1">
    <citation type="journal article" date="2019" name="Int. J. Syst. Evol. Microbiol.">
        <title>The Global Catalogue of Microorganisms (GCM) 10K type strain sequencing project: providing services to taxonomists for standard genome sequencing and annotation.</title>
        <authorList>
            <consortium name="The Broad Institute Genomics Platform"/>
            <consortium name="The Broad Institute Genome Sequencing Center for Infectious Disease"/>
            <person name="Wu L."/>
            <person name="Ma J."/>
        </authorList>
    </citation>
    <scope>NUCLEOTIDE SEQUENCE [LARGE SCALE GENOMIC DNA]</scope>
    <source>
        <strain evidence="4 5">JCM 11444</strain>
    </source>
</reference>
<evidence type="ECO:0000313" key="5">
    <source>
        <dbReference type="Proteomes" id="UP001500418"/>
    </source>
</evidence>
<organism evidence="4 5">
    <name type="scientific">Streptomyces rhizosphaericus</name>
    <dbReference type="NCBI Taxonomy" id="114699"/>
    <lineage>
        <taxon>Bacteria</taxon>
        <taxon>Bacillati</taxon>
        <taxon>Actinomycetota</taxon>
        <taxon>Actinomycetes</taxon>
        <taxon>Kitasatosporales</taxon>
        <taxon>Streptomycetaceae</taxon>
        <taxon>Streptomyces</taxon>
        <taxon>Streptomyces violaceusniger group</taxon>
    </lineage>
</organism>
<evidence type="ECO:0000313" key="4">
    <source>
        <dbReference type="EMBL" id="GAA0923082.1"/>
    </source>
</evidence>
<evidence type="ECO:0000256" key="1">
    <source>
        <dbReference type="ARBA" id="ARBA00038076"/>
    </source>
</evidence>
<sequence length="167" mass="17648">MFRTALRTLRSHRLRFAMPTVDVVLGVAFVTGSLLYGDSVRAAVNRARSNSQPDASVSITADPAAPHRLDDTLLRRLRALPSAAAARGVVEGRSLLVGSDGTLVGDLNQAAGVNYVPDGGGKDVRYPLAEGRGPRGATEIAVDRRTGRAGRVPGRRPGAHRRGRHGP</sequence>
<gene>
    <name evidence="4" type="ORF">GCM10009575_018730</name>
</gene>
<feature type="domain" description="MacB-like periplasmic core" evidence="3">
    <location>
        <begin position="23"/>
        <end position="143"/>
    </location>
</feature>
<feature type="compositionally biased region" description="Basic residues" evidence="2">
    <location>
        <begin position="153"/>
        <end position="167"/>
    </location>
</feature>
<keyword evidence="5" id="KW-1185">Reference proteome</keyword>
<dbReference type="InterPro" id="IPR025857">
    <property type="entry name" value="MacB_PCD"/>
</dbReference>